<evidence type="ECO:0000313" key="3">
    <source>
        <dbReference type="Proteomes" id="UP000182680"/>
    </source>
</evidence>
<dbReference type="InterPro" id="IPR014825">
    <property type="entry name" value="DNA_alkylation"/>
</dbReference>
<dbReference type="InterPro" id="IPR016024">
    <property type="entry name" value="ARM-type_fold"/>
</dbReference>
<evidence type="ECO:0000313" key="2">
    <source>
        <dbReference type="EMBL" id="SFW38684.1"/>
    </source>
</evidence>
<feature type="region of interest" description="Disordered" evidence="1">
    <location>
        <begin position="1"/>
        <end position="30"/>
    </location>
</feature>
<protein>
    <submittedName>
        <fullName evidence="2">3-methyladenine DNA glycosylase AlkC</fullName>
    </submittedName>
</protein>
<organism evidence="2 3">
    <name type="scientific">Desulfovibrio desulfuricans</name>
    <dbReference type="NCBI Taxonomy" id="876"/>
    <lineage>
        <taxon>Bacteria</taxon>
        <taxon>Pseudomonadati</taxon>
        <taxon>Thermodesulfobacteriota</taxon>
        <taxon>Desulfovibrionia</taxon>
        <taxon>Desulfovibrionales</taxon>
        <taxon>Desulfovibrionaceae</taxon>
        <taxon>Desulfovibrio</taxon>
    </lineage>
</organism>
<sequence length="297" mass="32427">MLRRDTTRRHTEHIRPQAALAPAKGQHPAARSLHTNLPEKNMTTNSHKLHLLNSGQVASSNLGEVLAVDFAALMSAALPSVSADGVASLQKMAAQGISKRMRLAAELVYAALGPDALDQATTHISDTVRGWGCFAQALIPGLSIGERLENMRPLADDVHFGVREWAWMALRPHITENLEPAVAHLAQWTTDPSERVRRFACESIRPRGVWCSHMERLKQDPALALPVLEPLRADPAAYVQDSVGNWLNDAAKSQPAWVQDVCARWLAQNPCKATERICKRAQRSIGASSPQKCSGAA</sequence>
<proteinExistence type="predicted"/>
<dbReference type="Pfam" id="PF08713">
    <property type="entry name" value="DNA_alkylation"/>
    <property type="match status" value="1"/>
</dbReference>
<dbReference type="Gene3D" id="1.25.40.290">
    <property type="entry name" value="ARM repeat domains"/>
    <property type="match status" value="1"/>
</dbReference>
<dbReference type="AlphaFoldDB" id="A0AA94L1V5"/>
<dbReference type="SUPFAM" id="SSF48371">
    <property type="entry name" value="ARM repeat"/>
    <property type="match status" value="1"/>
</dbReference>
<evidence type="ECO:0000256" key="1">
    <source>
        <dbReference type="SAM" id="MobiDB-lite"/>
    </source>
</evidence>
<comment type="caution">
    <text evidence="2">The sequence shown here is derived from an EMBL/GenBank/DDBJ whole genome shotgun (WGS) entry which is preliminary data.</text>
</comment>
<gene>
    <name evidence="2" type="ORF">SAMN02910291_01090</name>
</gene>
<name>A0AA94L1V5_DESDE</name>
<accession>A0AA94L1V5</accession>
<dbReference type="Proteomes" id="UP000182680">
    <property type="component" value="Unassembled WGS sequence"/>
</dbReference>
<dbReference type="EMBL" id="FPIW01000014">
    <property type="protein sequence ID" value="SFW38684.1"/>
    <property type="molecule type" value="Genomic_DNA"/>
</dbReference>
<reference evidence="3" key="1">
    <citation type="submission" date="2016-11" db="EMBL/GenBank/DDBJ databases">
        <authorList>
            <person name="Jaros S."/>
            <person name="Januszkiewicz K."/>
            <person name="Wedrychowicz H."/>
        </authorList>
    </citation>
    <scope>NUCLEOTIDE SEQUENCE [LARGE SCALE GENOMIC DNA]</scope>
    <source>
        <strain evidence="3">DSM 7057</strain>
    </source>
</reference>
<feature type="compositionally biased region" description="Basic and acidic residues" evidence="1">
    <location>
        <begin position="1"/>
        <end position="15"/>
    </location>
</feature>